<feature type="transmembrane region" description="Helical" evidence="6">
    <location>
        <begin position="199"/>
        <end position="223"/>
    </location>
</feature>
<accession>A0A538SRQ7</accession>
<evidence type="ECO:0000256" key="3">
    <source>
        <dbReference type="ARBA" id="ARBA00022692"/>
    </source>
</evidence>
<dbReference type="Proteomes" id="UP000320184">
    <property type="component" value="Unassembled WGS sequence"/>
</dbReference>
<feature type="transmembrane region" description="Helical" evidence="6">
    <location>
        <begin position="307"/>
        <end position="326"/>
    </location>
</feature>
<evidence type="ECO:0000256" key="4">
    <source>
        <dbReference type="ARBA" id="ARBA00022989"/>
    </source>
</evidence>
<evidence type="ECO:0000256" key="1">
    <source>
        <dbReference type="ARBA" id="ARBA00004651"/>
    </source>
</evidence>
<evidence type="ECO:0000256" key="6">
    <source>
        <dbReference type="SAM" id="Phobius"/>
    </source>
</evidence>
<evidence type="ECO:0000313" key="7">
    <source>
        <dbReference type="EMBL" id="TMQ53974.1"/>
    </source>
</evidence>
<keyword evidence="4 6" id="KW-1133">Transmembrane helix</keyword>
<dbReference type="InterPro" id="IPR001851">
    <property type="entry name" value="ABC_transp_permease"/>
</dbReference>
<dbReference type="PANTHER" id="PTHR32196:SF15">
    <property type="entry name" value="SUGAR ABC TRANSPORTER PERMEASE PROTEIN"/>
    <property type="match status" value="1"/>
</dbReference>
<dbReference type="GO" id="GO:0022857">
    <property type="term" value="F:transmembrane transporter activity"/>
    <property type="evidence" value="ECO:0007669"/>
    <property type="project" value="InterPro"/>
</dbReference>
<dbReference type="Pfam" id="PF02653">
    <property type="entry name" value="BPD_transp_2"/>
    <property type="match status" value="1"/>
</dbReference>
<gene>
    <name evidence="7" type="ORF">E6K73_00570</name>
</gene>
<protein>
    <submittedName>
        <fullName evidence="7">ABC transporter permease</fullName>
    </submittedName>
</protein>
<evidence type="ECO:0000256" key="2">
    <source>
        <dbReference type="ARBA" id="ARBA00022475"/>
    </source>
</evidence>
<evidence type="ECO:0000313" key="8">
    <source>
        <dbReference type="Proteomes" id="UP000320184"/>
    </source>
</evidence>
<name>A0A538SRQ7_UNCEI</name>
<feature type="transmembrane region" description="Helical" evidence="6">
    <location>
        <begin position="284"/>
        <end position="301"/>
    </location>
</feature>
<comment type="subcellular location">
    <subcellularLocation>
        <location evidence="1">Cell membrane</location>
        <topology evidence="1">Multi-pass membrane protein</topology>
    </subcellularLocation>
</comment>
<feature type="transmembrane region" description="Helical" evidence="6">
    <location>
        <begin position="67"/>
        <end position="100"/>
    </location>
</feature>
<keyword evidence="3 6" id="KW-0812">Transmembrane</keyword>
<keyword evidence="2" id="KW-1003">Cell membrane</keyword>
<dbReference type="PANTHER" id="PTHR32196">
    <property type="entry name" value="ABC TRANSPORTER PERMEASE PROTEIN YPHD-RELATED-RELATED"/>
    <property type="match status" value="1"/>
</dbReference>
<proteinExistence type="predicted"/>
<reference evidence="7 8" key="1">
    <citation type="journal article" date="2019" name="Nat. Microbiol.">
        <title>Mediterranean grassland soil C-N compound turnover is dependent on rainfall and depth, and is mediated by genomically divergent microorganisms.</title>
        <authorList>
            <person name="Diamond S."/>
            <person name="Andeer P.F."/>
            <person name="Li Z."/>
            <person name="Crits-Christoph A."/>
            <person name="Burstein D."/>
            <person name="Anantharaman K."/>
            <person name="Lane K.R."/>
            <person name="Thomas B.C."/>
            <person name="Pan C."/>
            <person name="Northen T.R."/>
            <person name="Banfield J.F."/>
        </authorList>
    </citation>
    <scope>NUCLEOTIDE SEQUENCE [LARGE SCALE GENOMIC DNA]</scope>
    <source>
        <strain evidence="7">WS_3</strain>
    </source>
</reference>
<feature type="transmembrane region" description="Helical" evidence="6">
    <location>
        <begin position="27"/>
        <end position="46"/>
    </location>
</feature>
<feature type="transmembrane region" description="Helical" evidence="6">
    <location>
        <begin position="142"/>
        <end position="161"/>
    </location>
</feature>
<sequence>MVVEAAAPAERAGALETLREQLREVGIPRLVIGVFLLALFGIAVATHMDLRGLITDSLLRVARNGLLVLALLPAIQGGLGLNFGLPIGIVCGLVACVITLNAGMAGWPALGLTALIGAALAVPAGIGYGWLLNRTRGQEMMVGTYLGFAVVSGLSIFWTMAPFHNSLLVWAIGGRGLRTTLTLAGFYDRLLDKLWSFPIAGVSIPTGTLLVFAAACALVGLFFRTRAGLTIAAARSNPRFARAAGISDERTRVQATVFSTVLAAVGIVVFCQSYGFVQLYTAPLLMAFPAVACLLIGGATVSRASLTHVVVGTLLFQSILTVALPVTSQVIQGDITETARLIIQNGMILYALTRRGER</sequence>
<feature type="transmembrane region" description="Helical" evidence="6">
    <location>
        <begin position="257"/>
        <end position="277"/>
    </location>
</feature>
<dbReference type="EMBL" id="VBOT01000005">
    <property type="protein sequence ID" value="TMQ53974.1"/>
    <property type="molecule type" value="Genomic_DNA"/>
</dbReference>
<organism evidence="7 8">
    <name type="scientific">Eiseniibacteriota bacterium</name>
    <dbReference type="NCBI Taxonomy" id="2212470"/>
    <lineage>
        <taxon>Bacteria</taxon>
        <taxon>Candidatus Eiseniibacteriota</taxon>
    </lineage>
</organism>
<comment type="caution">
    <text evidence="7">The sequence shown here is derived from an EMBL/GenBank/DDBJ whole genome shotgun (WGS) entry which is preliminary data.</text>
</comment>
<feature type="transmembrane region" description="Helical" evidence="6">
    <location>
        <begin position="106"/>
        <end position="130"/>
    </location>
</feature>
<dbReference type="GO" id="GO:0005886">
    <property type="term" value="C:plasma membrane"/>
    <property type="evidence" value="ECO:0007669"/>
    <property type="project" value="UniProtKB-SubCell"/>
</dbReference>
<dbReference type="AlphaFoldDB" id="A0A538SRQ7"/>
<evidence type="ECO:0000256" key="5">
    <source>
        <dbReference type="ARBA" id="ARBA00023136"/>
    </source>
</evidence>
<keyword evidence="5 6" id="KW-0472">Membrane</keyword>